<evidence type="ECO:0000256" key="5">
    <source>
        <dbReference type="ARBA" id="ARBA00023136"/>
    </source>
</evidence>
<feature type="transmembrane region" description="Helical" evidence="7">
    <location>
        <begin position="184"/>
        <end position="203"/>
    </location>
</feature>
<dbReference type="GO" id="GO:0030659">
    <property type="term" value="C:cytoplasmic vesicle membrane"/>
    <property type="evidence" value="ECO:0007669"/>
    <property type="project" value="TreeGrafter"/>
</dbReference>
<feature type="transmembrane region" description="Helical" evidence="7">
    <location>
        <begin position="746"/>
        <end position="764"/>
    </location>
</feature>
<evidence type="ECO:0000256" key="7">
    <source>
        <dbReference type="SAM" id="Phobius"/>
    </source>
</evidence>
<dbReference type="Proteomes" id="UP000046395">
    <property type="component" value="Unassembled WGS sequence"/>
</dbReference>
<feature type="transmembrane region" description="Helical" evidence="7">
    <location>
        <begin position="408"/>
        <end position="434"/>
    </location>
</feature>
<sequence length="919" mass="103845">MKPLSVVIDACLDKLYDEYGRIVGQSPYLFIFGSLLLAGSLSIGLKRFHQSDDLKQLYTPLNSPSFHEKEIDNSFWAWRPPMVNRSSTSLDSNSTSNGELRKVSLFILLKSQRVHGNIFSSHLCRLVEEINGFIERDSDVTLKAIGNDQFSLNTAGNSAHNYPARMLCKLYFDHRFRQNPNVRFVFPYMNVFGLQVFLGNAIAGVKQHKNGTIGAFESFSLGYSWLTKDGTFHTFLSAMKTIEDKVHAILANSNITFATYSDELVNFEVNKNIGLTLPYLIVSCISVLLFCVLSTRSSRRVQGKSWEALMGCFSSFMAIMSCFGFLAYVGVPFNSIITVTPFIALAIGIDDTFLAISTWQRTPRSLSPEQRLRVTMREAGSAITVTSLTDIALFGIGTLSDTPAIQAFSIYTATAMMFDFIYQLTFVSACMVVGDRMDKKSGSMCSAFSKLVPMFSHCEEAGIKDSSKLGGKASAPSEGMNHSFERYGFIKLLRVKLNNNWRRVGLARQKSLVTLSSVPSQQHTGNTHFINAFRKYAVFLSIKLIRMAAFCLYGFYVLIALWGCCRIKVNMSLSMLLVDQSPLHKFFEVKDEYLRSSVAISVHVGRPPSNEEEIFEFFGMVAQFESMKFSNGPHSSLLWLRHYLTFCQNALDEDKLYDLLELFLENYRYKNYANMIRWYSDEHGKIVVDRFFFLTYFNTDGDLAQVTNLMRDLRLLSYKFDNFNVTVFQPESYVWDQFVSIPENTIQTVGIGTLCMILMTALFIPHLHSIFWVAFTLLSMDLGVIGFLSLWKVTLDPVSMINIIMCLDFPVEYASHICHCFYHLPAEPVRSQQIDKLFAAVGWPILQGGIAAILAIFPLGFVPSYVVRVFFKTILLTVSIGMFHALLWLPLFLVTFDDLHGKSSRIVRKQPTAAICSSS</sequence>
<keyword evidence="3 7" id="KW-0812">Transmembrane</keyword>
<accession>A0A5S6Q1Y5</accession>
<dbReference type="GO" id="GO:0006897">
    <property type="term" value="P:endocytosis"/>
    <property type="evidence" value="ECO:0007669"/>
    <property type="project" value="TreeGrafter"/>
</dbReference>
<evidence type="ECO:0000256" key="1">
    <source>
        <dbReference type="ARBA" id="ARBA00004141"/>
    </source>
</evidence>
<reference evidence="10" key="1">
    <citation type="submission" date="2019-12" db="UniProtKB">
        <authorList>
            <consortium name="WormBaseParasite"/>
        </authorList>
    </citation>
    <scope>IDENTIFICATION</scope>
</reference>
<feature type="transmembrane region" description="Helical" evidence="7">
    <location>
        <begin position="771"/>
        <end position="791"/>
    </location>
</feature>
<comment type="similarity">
    <text evidence="2">Belongs to the patched family.</text>
</comment>
<feature type="transmembrane region" description="Helical" evidence="7">
    <location>
        <begin position="379"/>
        <end position="396"/>
    </location>
</feature>
<dbReference type="GO" id="GO:0005886">
    <property type="term" value="C:plasma membrane"/>
    <property type="evidence" value="ECO:0007669"/>
    <property type="project" value="TreeGrafter"/>
</dbReference>
<evidence type="ECO:0000313" key="9">
    <source>
        <dbReference type="Proteomes" id="UP000046395"/>
    </source>
</evidence>
<comment type="subcellular location">
    <subcellularLocation>
        <location evidence="1">Membrane</location>
        <topology evidence="1">Multi-pass membrane protein</topology>
    </subcellularLocation>
</comment>
<evidence type="ECO:0000256" key="3">
    <source>
        <dbReference type="ARBA" id="ARBA00022692"/>
    </source>
</evidence>
<dbReference type="PANTHER" id="PTHR10796:SF92">
    <property type="entry name" value="PATCHED-RELATED, ISOFORM A"/>
    <property type="match status" value="1"/>
</dbReference>
<dbReference type="InterPro" id="IPR003392">
    <property type="entry name" value="PTHD_SSD"/>
</dbReference>
<feature type="transmembrane region" description="Helical" evidence="7">
    <location>
        <begin position="837"/>
        <end position="862"/>
    </location>
</feature>
<evidence type="ECO:0000313" key="10">
    <source>
        <dbReference type="WBParaSite" id="TMUE_0000001260.1"/>
    </source>
</evidence>
<dbReference type="WBParaSite" id="TMUE_0000001260.1">
    <property type="protein sequence ID" value="TMUE_0000001260.1"/>
    <property type="gene ID" value="WBGene00297164"/>
</dbReference>
<feature type="transmembrane region" description="Helical" evidence="7">
    <location>
        <begin position="308"/>
        <end position="330"/>
    </location>
</feature>
<feature type="transmembrane region" description="Helical" evidence="7">
    <location>
        <begin position="277"/>
        <end position="296"/>
    </location>
</feature>
<dbReference type="InterPro" id="IPR000731">
    <property type="entry name" value="SSD"/>
</dbReference>
<keyword evidence="6" id="KW-0325">Glycoprotein</keyword>
<keyword evidence="4 7" id="KW-1133">Transmembrane helix</keyword>
<feature type="transmembrane region" description="Helical" evidence="7">
    <location>
        <begin position="28"/>
        <end position="45"/>
    </location>
</feature>
<dbReference type="Pfam" id="PF02460">
    <property type="entry name" value="Patched"/>
    <property type="match status" value="1"/>
</dbReference>
<feature type="domain" description="SSD" evidence="8">
    <location>
        <begin position="276"/>
        <end position="433"/>
    </location>
</feature>
<protein>
    <submittedName>
        <fullName evidence="10">SSD domain-containing protein</fullName>
    </submittedName>
</protein>
<keyword evidence="5 7" id="KW-0472">Membrane</keyword>
<feature type="transmembrane region" description="Helical" evidence="7">
    <location>
        <begin position="544"/>
        <end position="563"/>
    </location>
</feature>
<name>A0A5S6Q1Y5_TRIMR</name>
<dbReference type="Gene3D" id="1.20.1640.10">
    <property type="entry name" value="Multidrug efflux transporter AcrB transmembrane domain"/>
    <property type="match status" value="2"/>
</dbReference>
<evidence type="ECO:0000256" key="6">
    <source>
        <dbReference type="ARBA" id="ARBA00023180"/>
    </source>
</evidence>
<dbReference type="GO" id="GO:0018996">
    <property type="term" value="P:molting cycle, collagen and cuticulin-based cuticle"/>
    <property type="evidence" value="ECO:0007669"/>
    <property type="project" value="TreeGrafter"/>
</dbReference>
<organism evidence="9 10">
    <name type="scientific">Trichuris muris</name>
    <name type="common">Mouse whipworm</name>
    <dbReference type="NCBI Taxonomy" id="70415"/>
    <lineage>
        <taxon>Eukaryota</taxon>
        <taxon>Metazoa</taxon>
        <taxon>Ecdysozoa</taxon>
        <taxon>Nematoda</taxon>
        <taxon>Enoplea</taxon>
        <taxon>Dorylaimia</taxon>
        <taxon>Trichinellida</taxon>
        <taxon>Trichuridae</taxon>
        <taxon>Trichuris</taxon>
    </lineage>
</organism>
<proteinExistence type="inferred from homology"/>
<dbReference type="PANTHER" id="PTHR10796">
    <property type="entry name" value="PATCHED-RELATED"/>
    <property type="match status" value="1"/>
</dbReference>
<dbReference type="AlphaFoldDB" id="A0A5S6Q1Y5"/>
<dbReference type="InterPro" id="IPR051697">
    <property type="entry name" value="Patched_domain-protein"/>
</dbReference>
<dbReference type="PROSITE" id="PS50156">
    <property type="entry name" value="SSD"/>
    <property type="match status" value="1"/>
</dbReference>
<keyword evidence="9" id="KW-1185">Reference proteome</keyword>
<evidence type="ECO:0000256" key="4">
    <source>
        <dbReference type="ARBA" id="ARBA00022989"/>
    </source>
</evidence>
<feature type="transmembrane region" description="Helical" evidence="7">
    <location>
        <begin position="874"/>
        <end position="896"/>
    </location>
</feature>
<feature type="transmembrane region" description="Helical" evidence="7">
    <location>
        <begin position="336"/>
        <end position="359"/>
    </location>
</feature>
<dbReference type="SUPFAM" id="SSF82866">
    <property type="entry name" value="Multidrug efflux transporter AcrB transmembrane domain"/>
    <property type="match status" value="2"/>
</dbReference>
<evidence type="ECO:0000259" key="8">
    <source>
        <dbReference type="PROSITE" id="PS50156"/>
    </source>
</evidence>
<evidence type="ECO:0000256" key="2">
    <source>
        <dbReference type="ARBA" id="ARBA00005585"/>
    </source>
</evidence>